<dbReference type="PANTHER" id="PTHR10889:SF1">
    <property type="entry name" value="DEOXYRIBOSE-PHOSPHATE ALDOLASE"/>
    <property type="match status" value="1"/>
</dbReference>
<comment type="pathway">
    <text evidence="7">Carbohydrate degradation; 2-deoxy-D-ribose 1-phosphate degradation; D-glyceraldehyde 3-phosphate and acetaldehyde from 2-deoxy-alpha-D-ribose 1-phosphate: step 2/2.</text>
</comment>
<dbReference type="NCBIfam" id="TIGR00126">
    <property type="entry name" value="deoC"/>
    <property type="match status" value="1"/>
</dbReference>
<dbReference type="GO" id="GO:0005737">
    <property type="term" value="C:cytoplasm"/>
    <property type="evidence" value="ECO:0007669"/>
    <property type="project" value="UniProtKB-SubCell"/>
</dbReference>
<comment type="catalytic activity">
    <reaction evidence="5 7">
        <text>2-deoxy-D-ribose 5-phosphate = D-glyceraldehyde 3-phosphate + acetaldehyde</text>
        <dbReference type="Rhea" id="RHEA:12821"/>
        <dbReference type="ChEBI" id="CHEBI:15343"/>
        <dbReference type="ChEBI" id="CHEBI:59776"/>
        <dbReference type="ChEBI" id="CHEBI:62877"/>
        <dbReference type="EC" id="4.1.2.4"/>
    </reaction>
</comment>
<keyword evidence="9" id="KW-1185">Reference proteome</keyword>
<feature type="active site" description="Proton donor/acceptor" evidence="7">
    <location>
        <position position="119"/>
    </location>
</feature>
<dbReference type="Gene3D" id="3.20.20.70">
    <property type="entry name" value="Aldolase class I"/>
    <property type="match status" value="1"/>
</dbReference>
<evidence type="ECO:0000256" key="5">
    <source>
        <dbReference type="ARBA" id="ARBA00048791"/>
    </source>
</evidence>
<evidence type="ECO:0000313" key="9">
    <source>
        <dbReference type="Proteomes" id="UP001228113"/>
    </source>
</evidence>
<evidence type="ECO:0000256" key="7">
    <source>
        <dbReference type="HAMAP-Rule" id="MF_00114"/>
    </source>
</evidence>
<dbReference type="Proteomes" id="UP001228113">
    <property type="component" value="Chromosome"/>
</dbReference>
<accession>A0AA48KE31</accession>
<dbReference type="CDD" id="cd00959">
    <property type="entry name" value="DeoC"/>
    <property type="match status" value="1"/>
</dbReference>
<keyword evidence="4 7" id="KW-0704">Schiff base</keyword>
<dbReference type="InterPro" id="IPR011343">
    <property type="entry name" value="DeoC"/>
</dbReference>
<dbReference type="EC" id="4.1.2.4" evidence="7"/>
<evidence type="ECO:0000256" key="3">
    <source>
        <dbReference type="ARBA" id="ARBA00023239"/>
    </source>
</evidence>
<feature type="active site" description="Schiff-base intermediate with acetaldehyde" evidence="7">
    <location>
        <position position="181"/>
    </location>
</feature>
<dbReference type="SMART" id="SM01133">
    <property type="entry name" value="DeoC"/>
    <property type="match status" value="1"/>
</dbReference>
<organism evidence="8 9">
    <name type="scientific">Mesoterricola sediminis</name>
    <dbReference type="NCBI Taxonomy" id="2927980"/>
    <lineage>
        <taxon>Bacteria</taxon>
        <taxon>Pseudomonadati</taxon>
        <taxon>Acidobacteriota</taxon>
        <taxon>Holophagae</taxon>
        <taxon>Holophagales</taxon>
        <taxon>Holophagaceae</taxon>
        <taxon>Mesoterricola</taxon>
    </lineage>
</organism>
<sequence length="249" mass="25610">MVTLIRIDKNFHNEGKAMTNSAPTNLTPRQRDLAAMIDHTLLKPDASAPEVDRLCAEARAYGFCSVCVNTYWVPFCRERLAGSSVKVCTVVGFPLGAMDSRSKAAETAEAVAQGAGEIDMVINVGAIKSGDWATVEADVRGVVEAASGRPVKVILETGLLTDEEKVRACQASVAAGAAFVKTSTGFSKGGATEADIALMRRTVGAGLGVKASGGVRTLEDAEKMIAAGASRIGASSGIAIVTGGVGSGY</sequence>
<dbReference type="InterPro" id="IPR013785">
    <property type="entry name" value="Aldolase_TIM"/>
</dbReference>
<keyword evidence="2 7" id="KW-0963">Cytoplasm</keyword>
<evidence type="ECO:0000256" key="4">
    <source>
        <dbReference type="ARBA" id="ARBA00023270"/>
    </source>
</evidence>
<dbReference type="EMBL" id="AP027081">
    <property type="protein sequence ID" value="BDU75068.1"/>
    <property type="molecule type" value="Genomic_DNA"/>
</dbReference>
<dbReference type="PIRSF" id="PIRSF001357">
    <property type="entry name" value="DeoC"/>
    <property type="match status" value="1"/>
</dbReference>
<evidence type="ECO:0000256" key="2">
    <source>
        <dbReference type="ARBA" id="ARBA00022490"/>
    </source>
</evidence>
<dbReference type="GO" id="GO:0016052">
    <property type="term" value="P:carbohydrate catabolic process"/>
    <property type="evidence" value="ECO:0007669"/>
    <property type="project" value="TreeGrafter"/>
</dbReference>
<dbReference type="KEGG" id="msea:METESE_00260"/>
<feature type="active site" description="Proton donor/acceptor" evidence="7">
    <location>
        <position position="210"/>
    </location>
</feature>
<dbReference type="PANTHER" id="PTHR10889">
    <property type="entry name" value="DEOXYRIBOSE-PHOSPHATE ALDOLASE"/>
    <property type="match status" value="1"/>
</dbReference>
<comment type="similarity">
    <text evidence="1 7">Belongs to the DeoC/FbaB aldolase family. DeoC type 1 subfamily.</text>
</comment>
<dbReference type="AlphaFoldDB" id="A0AA48KE31"/>
<dbReference type="GO" id="GO:0009264">
    <property type="term" value="P:deoxyribonucleotide catabolic process"/>
    <property type="evidence" value="ECO:0007669"/>
    <property type="project" value="UniProtKB-UniRule"/>
</dbReference>
<dbReference type="SUPFAM" id="SSF51569">
    <property type="entry name" value="Aldolase"/>
    <property type="match status" value="1"/>
</dbReference>
<comment type="function">
    <text evidence="6 7">Catalyzes a reversible aldol reaction between acetaldehyde and D-glyceraldehyde 3-phosphate to generate 2-deoxy-D-ribose 5-phosphate.</text>
</comment>
<evidence type="ECO:0000256" key="6">
    <source>
        <dbReference type="ARBA" id="ARBA00056337"/>
    </source>
</evidence>
<evidence type="ECO:0000256" key="1">
    <source>
        <dbReference type="ARBA" id="ARBA00010936"/>
    </source>
</evidence>
<name>A0AA48KE31_9BACT</name>
<evidence type="ECO:0000313" key="8">
    <source>
        <dbReference type="EMBL" id="BDU75068.1"/>
    </source>
</evidence>
<comment type="subcellular location">
    <subcellularLocation>
        <location evidence="7">Cytoplasm</location>
    </subcellularLocation>
</comment>
<dbReference type="Pfam" id="PF01791">
    <property type="entry name" value="DeoC"/>
    <property type="match status" value="1"/>
</dbReference>
<reference evidence="8" key="1">
    <citation type="journal article" date="2023" name="Int. J. Syst. Evol. Microbiol.">
        <title>Mesoterricola silvestris gen. nov., sp. nov., Mesoterricola sediminis sp. nov., Geothrix oryzae sp. nov., Geothrix edaphica sp. nov., Geothrix rubra sp. nov., and Geothrix limicola sp. nov., six novel members of Acidobacteriota isolated from soils.</title>
        <authorList>
            <person name="Itoh H."/>
            <person name="Sugisawa Y."/>
            <person name="Mise K."/>
            <person name="Xu Z."/>
            <person name="Kuniyasu M."/>
            <person name="Ushijima N."/>
            <person name="Kawano K."/>
            <person name="Kobayashi E."/>
            <person name="Shiratori Y."/>
            <person name="Masuda Y."/>
            <person name="Senoo K."/>
        </authorList>
    </citation>
    <scope>NUCLEOTIDE SEQUENCE</scope>
    <source>
        <strain evidence="8">W786</strain>
    </source>
</reference>
<dbReference type="GO" id="GO:0006018">
    <property type="term" value="P:2-deoxyribose 1-phosphate catabolic process"/>
    <property type="evidence" value="ECO:0007669"/>
    <property type="project" value="UniProtKB-UniRule"/>
</dbReference>
<dbReference type="InterPro" id="IPR028581">
    <property type="entry name" value="DeoC_typeI"/>
</dbReference>
<dbReference type="GO" id="GO:0004139">
    <property type="term" value="F:deoxyribose-phosphate aldolase activity"/>
    <property type="evidence" value="ECO:0007669"/>
    <property type="project" value="UniProtKB-UniRule"/>
</dbReference>
<keyword evidence="3 7" id="KW-0456">Lyase</keyword>
<dbReference type="HAMAP" id="MF_00114">
    <property type="entry name" value="DeoC_type1"/>
    <property type="match status" value="1"/>
</dbReference>
<protein>
    <recommendedName>
        <fullName evidence="7">Deoxyribose-phosphate aldolase</fullName>
        <shortName evidence="7">DERA</shortName>
        <ecNumber evidence="7">4.1.2.4</ecNumber>
    </recommendedName>
    <alternativeName>
        <fullName evidence="7">2-deoxy-D-ribose 5-phosphate aldolase</fullName>
    </alternativeName>
    <alternativeName>
        <fullName evidence="7">Phosphodeoxyriboaldolase</fullName>
        <shortName evidence="7">Deoxyriboaldolase</shortName>
    </alternativeName>
</protein>
<proteinExistence type="inferred from homology"/>
<dbReference type="InterPro" id="IPR002915">
    <property type="entry name" value="DeoC/FbaB/LacD_aldolase"/>
</dbReference>
<dbReference type="FunFam" id="3.20.20.70:FF:000044">
    <property type="entry name" value="Deoxyribose-phosphate aldolase"/>
    <property type="match status" value="1"/>
</dbReference>
<gene>
    <name evidence="7 8" type="primary">deoC</name>
    <name evidence="8" type="ORF">METESE_00260</name>
</gene>